<dbReference type="Proteomes" id="UP000515154">
    <property type="component" value="Linkage group LG11"/>
</dbReference>
<feature type="transmembrane region" description="Helical" evidence="5">
    <location>
        <begin position="410"/>
        <end position="428"/>
    </location>
</feature>
<keyword evidence="6" id="KW-1185">Reference proteome</keyword>
<evidence type="ECO:0000256" key="4">
    <source>
        <dbReference type="ARBA" id="ARBA00023136"/>
    </source>
</evidence>
<dbReference type="GO" id="GO:0016020">
    <property type="term" value="C:membrane"/>
    <property type="evidence" value="ECO:0007669"/>
    <property type="project" value="UniProtKB-SubCell"/>
</dbReference>
<name>A0A7E6F713_9MOLL</name>
<feature type="transmembrane region" description="Helical" evidence="5">
    <location>
        <begin position="386"/>
        <end position="404"/>
    </location>
</feature>
<evidence type="ECO:0000256" key="1">
    <source>
        <dbReference type="ARBA" id="ARBA00004141"/>
    </source>
</evidence>
<feature type="transmembrane region" description="Helical" evidence="5">
    <location>
        <begin position="196"/>
        <end position="218"/>
    </location>
</feature>
<dbReference type="InterPro" id="IPR036259">
    <property type="entry name" value="MFS_trans_sf"/>
</dbReference>
<feature type="transmembrane region" description="Helical" evidence="5">
    <location>
        <begin position="238"/>
        <end position="257"/>
    </location>
</feature>
<evidence type="ECO:0000256" key="5">
    <source>
        <dbReference type="SAM" id="Phobius"/>
    </source>
</evidence>
<feature type="transmembrane region" description="Helical" evidence="5">
    <location>
        <begin position="440"/>
        <end position="467"/>
    </location>
</feature>
<dbReference type="SUPFAM" id="SSF103473">
    <property type="entry name" value="MFS general substrate transporter"/>
    <property type="match status" value="1"/>
</dbReference>
<feature type="transmembrane region" description="Helical" evidence="5">
    <location>
        <begin position="479"/>
        <end position="499"/>
    </location>
</feature>
<keyword evidence="4 5" id="KW-0472">Membrane</keyword>
<keyword evidence="2 5" id="KW-0812">Transmembrane</keyword>
<feature type="transmembrane region" description="Helical" evidence="5">
    <location>
        <begin position="315"/>
        <end position="344"/>
    </location>
</feature>
<dbReference type="GO" id="GO:0022857">
    <property type="term" value="F:transmembrane transporter activity"/>
    <property type="evidence" value="ECO:0007669"/>
    <property type="project" value="TreeGrafter"/>
</dbReference>
<feature type="transmembrane region" description="Helical" evidence="5">
    <location>
        <begin position="263"/>
        <end position="284"/>
    </location>
</feature>
<evidence type="ECO:0000256" key="3">
    <source>
        <dbReference type="ARBA" id="ARBA00022989"/>
    </source>
</evidence>
<dbReference type="Gene3D" id="1.20.1250.20">
    <property type="entry name" value="MFS general substrate transporter like domains"/>
    <property type="match status" value="1"/>
</dbReference>
<evidence type="ECO:0000313" key="6">
    <source>
        <dbReference type="Proteomes" id="UP000515154"/>
    </source>
</evidence>
<reference evidence="7" key="1">
    <citation type="submission" date="2025-08" db="UniProtKB">
        <authorList>
            <consortium name="RefSeq"/>
        </authorList>
    </citation>
    <scope>IDENTIFICATION</scope>
</reference>
<dbReference type="RefSeq" id="XP_036363544.1">
    <property type="nucleotide sequence ID" value="XM_036507651.1"/>
</dbReference>
<evidence type="ECO:0000313" key="7">
    <source>
        <dbReference type="RefSeq" id="XP_036363544.1"/>
    </source>
</evidence>
<organism evidence="6 7">
    <name type="scientific">Octopus sinensis</name>
    <name type="common">East Asian common octopus</name>
    <dbReference type="NCBI Taxonomy" id="2607531"/>
    <lineage>
        <taxon>Eukaryota</taxon>
        <taxon>Metazoa</taxon>
        <taxon>Spiralia</taxon>
        <taxon>Lophotrochozoa</taxon>
        <taxon>Mollusca</taxon>
        <taxon>Cephalopoda</taxon>
        <taxon>Coleoidea</taxon>
        <taxon>Octopodiformes</taxon>
        <taxon>Octopoda</taxon>
        <taxon>Incirrata</taxon>
        <taxon>Octopodidae</taxon>
        <taxon>Octopus</taxon>
    </lineage>
</organism>
<dbReference type="PANTHER" id="PTHR23507:SF1">
    <property type="entry name" value="FI18259P1-RELATED"/>
    <property type="match status" value="1"/>
</dbReference>
<evidence type="ECO:0000256" key="2">
    <source>
        <dbReference type="ARBA" id="ARBA00022692"/>
    </source>
</evidence>
<proteinExistence type="predicted"/>
<keyword evidence="3 5" id="KW-1133">Transmembrane helix</keyword>
<comment type="subcellular location">
    <subcellularLocation>
        <location evidence="1">Membrane</location>
        <topology evidence="1">Multi-pass membrane protein</topology>
    </subcellularLocation>
</comment>
<feature type="transmembrane region" description="Helical" evidence="5">
    <location>
        <begin position="171"/>
        <end position="190"/>
    </location>
</feature>
<gene>
    <name evidence="7" type="primary">LOC118765466</name>
</gene>
<feature type="transmembrane region" description="Helical" evidence="5">
    <location>
        <begin position="356"/>
        <end position="374"/>
    </location>
</feature>
<dbReference type="AlphaFoldDB" id="A0A7E6F713"/>
<protein>
    <submittedName>
        <fullName evidence="7">Uncharacterized protein LOC118765466</fullName>
    </submittedName>
</protein>
<sequence length="505" mass="57463">MAEEVVSWTRLNGPKLETFLFGQALIDYFQFHLERKMRMESEVLSSPSKFVKRWITIMEPNTKQVYDNQNDNDSTSSVQISDVTLISYVPVMMSCQTLMHLYAHSRIEEEYSEKQGFSSVYQDFVKINEEVQRLTSTWMTNALSVEYFINIFSIPLIHFISEVFGRKVGMLLSLSGTLGKVIVITATMFFKLPLDVLVWACAINGITGGTGSFITGIVSHISDKSNLGKSCFDHFSRILALAIGVSGIFTVIFGYIMTSFSRIIVSLCLVYLALVCAIIIIFRFEESQNRNASQMSPTMKCSFRDLWNVVPIRKFLLLFFFLSMAAFSYLPAGGQTIFVTQFFINKSVNACNNTTIGIYLGIFAFSFYITHFFASMAKMEHISSNVIIVVCLLLGFVSSIVLSFTMRMFFYQAVLVNNLVVYTVMYFIGRELSLLVDVRLHGCLYALLFVINLCATSLTLPFLNMIYKRTLSHFPGSLYFTYAAFFLIAASFQFGVWFYEKDKKE</sequence>
<dbReference type="KEGG" id="osn:118765466"/>
<accession>A0A7E6F713</accession>
<dbReference type="PANTHER" id="PTHR23507">
    <property type="entry name" value="ZGC:174356"/>
    <property type="match status" value="1"/>
</dbReference>